<dbReference type="CDD" id="cd23808">
    <property type="entry name" value="UBCc_UBE2W"/>
    <property type="match status" value="1"/>
</dbReference>
<dbReference type="Proteomes" id="UP001150538">
    <property type="component" value="Unassembled WGS sequence"/>
</dbReference>
<dbReference type="SUPFAM" id="SSF54495">
    <property type="entry name" value="UBC-like"/>
    <property type="match status" value="1"/>
</dbReference>
<protein>
    <recommendedName>
        <fullName evidence="3">UBC core domain-containing protein</fullName>
    </recommendedName>
</protein>
<evidence type="ECO:0000313" key="4">
    <source>
        <dbReference type="EMBL" id="KAJ1921325.1"/>
    </source>
</evidence>
<comment type="caution">
    <text evidence="4">The sequence shown here is derived from an EMBL/GenBank/DDBJ whole genome shotgun (WGS) entry which is preliminary data.</text>
</comment>
<proteinExistence type="predicted"/>
<dbReference type="EMBL" id="JANBPU010000005">
    <property type="protein sequence ID" value="KAJ1921325.1"/>
    <property type="molecule type" value="Genomic_DNA"/>
</dbReference>
<dbReference type="PANTHER" id="PTHR24067">
    <property type="entry name" value="UBIQUITIN-CONJUGATING ENZYME E2"/>
    <property type="match status" value="1"/>
</dbReference>
<organism evidence="4 5">
    <name type="scientific">Mycoemilia scoparia</name>
    <dbReference type="NCBI Taxonomy" id="417184"/>
    <lineage>
        <taxon>Eukaryota</taxon>
        <taxon>Fungi</taxon>
        <taxon>Fungi incertae sedis</taxon>
        <taxon>Zoopagomycota</taxon>
        <taxon>Kickxellomycotina</taxon>
        <taxon>Kickxellomycetes</taxon>
        <taxon>Kickxellales</taxon>
        <taxon>Kickxellaceae</taxon>
        <taxon>Mycoemilia</taxon>
    </lineage>
</organism>
<name>A0A9W8A2B1_9FUNG</name>
<dbReference type="InterPro" id="IPR000608">
    <property type="entry name" value="UBC"/>
</dbReference>
<keyword evidence="1" id="KW-0833">Ubl conjugation pathway</keyword>
<keyword evidence="5" id="KW-1185">Reference proteome</keyword>
<dbReference type="InterPro" id="IPR016135">
    <property type="entry name" value="UBQ-conjugating_enzyme/RWD"/>
</dbReference>
<dbReference type="Gene3D" id="3.10.110.10">
    <property type="entry name" value="Ubiquitin Conjugating Enzyme"/>
    <property type="match status" value="1"/>
</dbReference>
<reference evidence="4" key="1">
    <citation type="submission" date="2022-07" db="EMBL/GenBank/DDBJ databases">
        <title>Phylogenomic reconstructions and comparative analyses of Kickxellomycotina fungi.</title>
        <authorList>
            <person name="Reynolds N.K."/>
            <person name="Stajich J.E."/>
            <person name="Barry K."/>
            <person name="Grigoriev I.V."/>
            <person name="Crous P."/>
            <person name="Smith M.E."/>
        </authorList>
    </citation>
    <scope>NUCLEOTIDE SEQUENCE</scope>
    <source>
        <strain evidence="4">NBRC 100468</strain>
    </source>
</reference>
<feature type="domain" description="UBC core" evidence="3">
    <location>
        <begin position="4"/>
        <end position="148"/>
    </location>
</feature>
<sequence length="148" mass="17041">MDVIRNRRLLKELKAFKKNPPSNFKILHANNIHRWIVEMTCANNTIYQGEKYKLEVRFSESYPTEAPEVVFIKPAPINPHIYSNGHICISILSIEWTPALTTEALLVSILSMMSDCKKKKRPQGDEDYSRRAGPSPRGTKWDFHDGNV</sequence>
<evidence type="ECO:0000256" key="1">
    <source>
        <dbReference type="ARBA" id="ARBA00022786"/>
    </source>
</evidence>
<accession>A0A9W8A2B1</accession>
<feature type="compositionally biased region" description="Basic and acidic residues" evidence="2">
    <location>
        <begin position="139"/>
        <end position="148"/>
    </location>
</feature>
<dbReference type="OrthoDB" id="406833at2759"/>
<dbReference type="PROSITE" id="PS50127">
    <property type="entry name" value="UBC_2"/>
    <property type="match status" value="1"/>
</dbReference>
<feature type="region of interest" description="Disordered" evidence="2">
    <location>
        <begin position="118"/>
        <end position="148"/>
    </location>
</feature>
<dbReference type="Pfam" id="PF00179">
    <property type="entry name" value="UQ_con"/>
    <property type="match status" value="1"/>
</dbReference>
<dbReference type="SMART" id="SM00212">
    <property type="entry name" value="UBCc"/>
    <property type="match status" value="1"/>
</dbReference>
<gene>
    <name evidence="4" type="ORF">H4219_000641</name>
</gene>
<dbReference type="AlphaFoldDB" id="A0A9W8A2B1"/>
<evidence type="ECO:0000259" key="3">
    <source>
        <dbReference type="PROSITE" id="PS50127"/>
    </source>
</evidence>
<evidence type="ECO:0000313" key="5">
    <source>
        <dbReference type="Proteomes" id="UP001150538"/>
    </source>
</evidence>
<dbReference type="InterPro" id="IPR050113">
    <property type="entry name" value="Ub_conjugating_enzyme"/>
</dbReference>
<evidence type="ECO:0000256" key="2">
    <source>
        <dbReference type="SAM" id="MobiDB-lite"/>
    </source>
</evidence>